<dbReference type="InterPro" id="IPR009091">
    <property type="entry name" value="RCC1/BLIP-II"/>
</dbReference>
<accession>A0A9J7EK53</accession>
<dbReference type="Proteomes" id="UP000301870">
    <property type="component" value="Chromosome Z"/>
</dbReference>
<feature type="repeat" description="RCC1" evidence="2">
    <location>
        <begin position="151"/>
        <end position="202"/>
    </location>
</feature>
<dbReference type="PANTHER" id="PTHR46207">
    <property type="entry name" value="PROTEIN RCC2"/>
    <property type="match status" value="1"/>
</dbReference>
<evidence type="ECO:0000256" key="2">
    <source>
        <dbReference type="PROSITE-ProRule" id="PRU00235"/>
    </source>
</evidence>
<dbReference type="PROSITE" id="PS00626">
    <property type="entry name" value="RCC1_2"/>
    <property type="match status" value="1"/>
</dbReference>
<proteinExistence type="predicted"/>
<feature type="repeat" description="RCC1" evidence="2">
    <location>
        <begin position="203"/>
        <end position="254"/>
    </location>
</feature>
<dbReference type="KEGG" id="sliu:111360672"/>
<keyword evidence="5" id="KW-1185">Reference proteome</keyword>
<dbReference type="GO" id="GO:0031267">
    <property type="term" value="F:small GTPase binding"/>
    <property type="evidence" value="ECO:0007669"/>
    <property type="project" value="TreeGrafter"/>
</dbReference>
<dbReference type="PROSITE" id="PS50012">
    <property type="entry name" value="RCC1_3"/>
    <property type="match status" value="5"/>
</dbReference>
<evidence type="ECO:0000256" key="1">
    <source>
        <dbReference type="ARBA" id="ARBA00022737"/>
    </source>
</evidence>
<dbReference type="AlphaFoldDB" id="A0A9J7EK53"/>
<dbReference type="Gene3D" id="2.130.10.30">
    <property type="entry name" value="Regulator of chromosome condensation 1/beta-lactamase-inhibitor protein II"/>
    <property type="match status" value="2"/>
</dbReference>
<dbReference type="GO" id="GO:0016020">
    <property type="term" value="C:membrane"/>
    <property type="evidence" value="ECO:0007669"/>
    <property type="project" value="TreeGrafter"/>
</dbReference>
<name>A0A9J7EK53_SPOLT</name>
<evidence type="ECO:0000313" key="5">
    <source>
        <dbReference type="Proteomes" id="UP000301870"/>
    </source>
</evidence>
<protein>
    <submittedName>
        <fullName evidence="6">Protein RCC2 homolog isoform X1</fullName>
    </submittedName>
</protein>
<dbReference type="Pfam" id="PF25390">
    <property type="entry name" value="WD40_RLD"/>
    <property type="match status" value="1"/>
</dbReference>
<organism evidence="5 6">
    <name type="scientific">Spodoptera litura</name>
    <name type="common">Asian cotton leafworm</name>
    <dbReference type="NCBI Taxonomy" id="69820"/>
    <lineage>
        <taxon>Eukaryota</taxon>
        <taxon>Metazoa</taxon>
        <taxon>Ecdysozoa</taxon>
        <taxon>Arthropoda</taxon>
        <taxon>Hexapoda</taxon>
        <taxon>Insecta</taxon>
        <taxon>Pterygota</taxon>
        <taxon>Neoptera</taxon>
        <taxon>Endopterygota</taxon>
        <taxon>Lepidoptera</taxon>
        <taxon>Glossata</taxon>
        <taxon>Ditrysia</taxon>
        <taxon>Noctuoidea</taxon>
        <taxon>Noctuidae</taxon>
        <taxon>Amphipyrinae</taxon>
        <taxon>Spodoptera</taxon>
    </lineage>
</organism>
<dbReference type="PRINTS" id="PR00633">
    <property type="entry name" value="RCCNDNSATION"/>
</dbReference>
<gene>
    <name evidence="6" type="primary">LOC111360672</name>
</gene>
<dbReference type="SUPFAM" id="SSF50985">
    <property type="entry name" value="RCC1/BLIP-II"/>
    <property type="match status" value="1"/>
</dbReference>
<dbReference type="InterPro" id="IPR028641">
    <property type="entry name" value="RCC2"/>
</dbReference>
<feature type="repeat" description="RCC1" evidence="2">
    <location>
        <begin position="430"/>
        <end position="483"/>
    </location>
</feature>
<reference evidence="6" key="1">
    <citation type="submission" date="2025-08" db="UniProtKB">
        <authorList>
            <consortium name="RefSeq"/>
        </authorList>
    </citation>
    <scope>IDENTIFICATION</scope>
    <source>
        <strain evidence="6">Ishihara</strain>
        <tissue evidence="6">Whole body</tissue>
    </source>
</reference>
<evidence type="ECO:0000313" key="6">
    <source>
        <dbReference type="RefSeq" id="XP_022832518.1"/>
    </source>
</evidence>
<feature type="compositionally biased region" description="Acidic residues" evidence="3">
    <location>
        <begin position="48"/>
        <end position="62"/>
    </location>
</feature>
<keyword evidence="1" id="KW-0677">Repeat</keyword>
<dbReference type="OrthoDB" id="297375at2759"/>
<feature type="region of interest" description="Disordered" evidence="3">
    <location>
        <begin position="1"/>
        <end position="78"/>
    </location>
</feature>
<evidence type="ECO:0000259" key="4">
    <source>
        <dbReference type="Pfam" id="PF25390"/>
    </source>
</evidence>
<evidence type="ECO:0000256" key="3">
    <source>
        <dbReference type="SAM" id="MobiDB-lite"/>
    </source>
</evidence>
<dbReference type="InterPro" id="IPR000408">
    <property type="entry name" value="Reg_chr_condens"/>
</dbReference>
<feature type="repeat" description="RCC1" evidence="2">
    <location>
        <begin position="255"/>
        <end position="330"/>
    </location>
</feature>
<dbReference type="RefSeq" id="XP_022832518.1">
    <property type="nucleotide sequence ID" value="XM_022976750.1"/>
</dbReference>
<feature type="repeat" description="RCC1" evidence="2">
    <location>
        <begin position="331"/>
        <end position="384"/>
    </location>
</feature>
<feature type="compositionally biased region" description="Basic residues" evidence="3">
    <location>
        <begin position="29"/>
        <end position="44"/>
    </location>
</feature>
<dbReference type="PANTHER" id="PTHR46207:SF1">
    <property type="entry name" value="PROTEIN RCC2"/>
    <property type="match status" value="1"/>
</dbReference>
<feature type="domain" description="RCC1-like" evidence="4">
    <location>
        <begin position="132"/>
        <end position="479"/>
    </location>
</feature>
<sequence>MGVLLRSELLKVPRGSMTKDGKPLPYRHAAPRNNRHNKHRKPKKQVSEDEESEDSPVEEQPQEEQQRSPSPMQEEPTVRLPEEVLKALYKTPGVLMIAGLVSWDLVARRDNNPTKRTHPNLYTFHKFTDRKYRFIASSCSAGHSVLVDEHGEVYTFGRNTCGQLGFGDTVTRNVPEPVPALRGKNIIHAAVGRHHTLFVTDTGTVYACGDNKCGQCGIGNTTPQVLKPTRVRYSGAPVVKVGCGAEFSMILDCNGALHSFGLPEYGQLGHNTDGKYFVTSTKLSFHFETVPKHVAHFFEKTKEGHINIVKDVEIVDFSCGNNHTVAIDSRKRAYSWGFGGFGRLGHAEQKDESVPRMIKYFESQSRGVRSVHCGGTYSLAVNELGGLFLFGQTKRTGEANMYPKPVQDLSGWNIRSVGTSNTSIVIAADDSLVAWGVSPTYGELGTGDINKSSARPKEVTRMDGLNITQVTMGYSHTLLLCDDAGEEVKAKLASMPTFNP</sequence>
<dbReference type="InterPro" id="IPR058923">
    <property type="entry name" value="RCC1-like_dom"/>
</dbReference>
<dbReference type="GeneID" id="111360672"/>